<protein>
    <recommendedName>
        <fullName evidence="4">dTDP-4-dehydrorhamnose 3,5-epimerase</fullName>
        <ecNumber evidence="3">5.1.3.13</ecNumber>
    </recommendedName>
    <alternativeName>
        <fullName evidence="6">Thymidine diphospho-4-keto-rhamnose 3,5-epimerase</fullName>
    </alternativeName>
    <alternativeName>
        <fullName evidence="5">dTDP-4-keto-6-deoxyglucose 3,5-epimerase</fullName>
    </alternativeName>
    <alternativeName>
        <fullName evidence="7">dTDP-6-deoxy-D-xylo-4-hexulose 3,5-epimerase</fullName>
    </alternativeName>
</protein>
<dbReference type="InterPro" id="IPR014710">
    <property type="entry name" value="RmlC-like_jellyroll"/>
</dbReference>
<evidence type="ECO:0000256" key="5">
    <source>
        <dbReference type="ARBA" id="ARBA00029758"/>
    </source>
</evidence>
<dbReference type="SUPFAM" id="SSF51182">
    <property type="entry name" value="RmlC-like cupins"/>
    <property type="match status" value="1"/>
</dbReference>
<dbReference type="KEGG" id="lic:LIC_12150"/>
<accession>Q72QG3</accession>
<gene>
    <name evidence="8" type="ordered locus">LIC_12150</name>
</gene>
<evidence type="ECO:0000256" key="4">
    <source>
        <dbReference type="ARBA" id="ARBA00019595"/>
    </source>
</evidence>
<dbReference type="PANTHER" id="PTHR21047">
    <property type="entry name" value="DTDP-6-DEOXY-D-GLUCOSE-3,5 EPIMERASE"/>
    <property type="match status" value="1"/>
</dbReference>
<dbReference type="InterPro" id="IPR011051">
    <property type="entry name" value="RmlC_Cupin_sf"/>
</dbReference>
<evidence type="ECO:0000256" key="7">
    <source>
        <dbReference type="ARBA" id="ARBA00033311"/>
    </source>
</evidence>
<sequence>MDSITMNKVLLEGVVITSLKEIFDPRGSVLHMIRIDDPEYNGFGECYFSEINPRAVKAWKFHKKQTQNFTVPSGRIKLILFDPRENSKTKGKIQEIILGRPENYQRVKIPPQIWYGFTCISKEKALIANFTDIPHDPSEAERLPEHGSFIPFTWG</sequence>
<evidence type="ECO:0000256" key="1">
    <source>
        <dbReference type="ARBA" id="ARBA00001298"/>
    </source>
</evidence>
<dbReference type="GO" id="GO:0008830">
    <property type="term" value="F:dTDP-4-dehydrorhamnose 3,5-epimerase activity"/>
    <property type="evidence" value="ECO:0007669"/>
    <property type="project" value="UniProtKB-EC"/>
</dbReference>
<dbReference type="Proteomes" id="UP000007037">
    <property type="component" value="Chromosome I"/>
</dbReference>
<evidence type="ECO:0000313" key="8">
    <source>
        <dbReference type="EMBL" id="AAS70721.1"/>
    </source>
</evidence>
<dbReference type="InterPro" id="IPR000888">
    <property type="entry name" value="RmlC-like"/>
</dbReference>
<dbReference type="GO" id="GO:0005829">
    <property type="term" value="C:cytosol"/>
    <property type="evidence" value="ECO:0007669"/>
    <property type="project" value="TreeGrafter"/>
</dbReference>
<organism evidence="8 9">
    <name type="scientific">Leptospira interrogans serogroup Icterohaemorrhagiae serovar copenhageni (strain Fiocruz L1-130)</name>
    <dbReference type="NCBI Taxonomy" id="267671"/>
    <lineage>
        <taxon>Bacteria</taxon>
        <taxon>Pseudomonadati</taxon>
        <taxon>Spirochaetota</taxon>
        <taxon>Spirochaetia</taxon>
        <taxon>Leptospirales</taxon>
        <taxon>Leptospiraceae</taxon>
        <taxon>Leptospira</taxon>
    </lineage>
</organism>
<evidence type="ECO:0000256" key="6">
    <source>
        <dbReference type="ARBA" id="ARBA00031424"/>
    </source>
</evidence>
<dbReference type="Gene3D" id="2.60.120.10">
    <property type="entry name" value="Jelly Rolls"/>
    <property type="match status" value="1"/>
</dbReference>
<evidence type="ECO:0000256" key="2">
    <source>
        <dbReference type="ARBA" id="ARBA00001997"/>
    </source>
</evidence>
<dbReference type="HOGENOM" id="CLU_090940_3_0_12"/>
<evidence type="ECO:0000256" key="3">
    <source>
        <dbReference type="ARBA" id="ARBA00012098"/>
    </source>
</evidence>
<comment type="function">
    <text evidence="2">Catalyzes the epimerization of the C3' and C5'positions of dTDP-6-deoxy-D-xylo-4-hexulose, forming dTDP-6-deoxy-L-lyxo-4-hexulose.</text>
</comment>
<reference evidence="8 9" key="1">
    <citation type="journal article" date="2004" name="J. Bacteriol.">
        <title>Comparative genomics of two Leptospira interrogans serovars reveals novel insights into physiology and pathogenesis.</title>
        <authorList>
            <person name="Nascimento A.L."/>
            <person name="Ko A.I."/>
            <person name="Martins E.A."/>
            <person name="Monteiro-Vitorello C.B."/>
            <person name="Ho P.L."/>
            <person name="Haake D.A."/>
            <person name="Verjovski-Almeida S."/>
            <person name="Hartskeerl R.A."/>
            <person name="Marques M.V."/>
            <person name="Oliveira M.C."/>
            <person name="Menck C.F."/>
            <person name="Leite L.C."/>
            <person name="Carrer H."/>
            <person name="Coutinho L.L."/>
            <person name="Degrave W.M."/>
            <person name="Dellagostin O.A."/>
            <person name="El-Dorry H."/>
            <person name="Ferro E.S."/>
            <person name="Ferro M.I."/>
            <person name="Furlan L.R."/>
            <person name="Gamberini M."/>
            <person name="Giglioti E.A."/>
            <person name="Goes-Neto A."/>
            <person name="Goldman G.H."/>
            <person name="Goldman M.H."/>
            <person name="Harakava R."/>
            <person name="Jeronimo S.M."/>
            <person name="Junqueira-De-Azevedo I.L."/>
            <person name="Kimura E.T."/>
            <person name="Kuramae E.E."/>
            <person name="Lemos E.G."/>
            <person name="Lemos M.V."/>
            <person name="Marino C.L."/>
            <person name="Nunes L.R."/>
            <person name="De Oliveira R.C."/>
            <person name="Pereira G.G."/>
            <person name="Reis M.S."/>
            <person name="Schriefer A."/>
            <person name="Siqueira W.J."/>
            <person name="Sommer P."/>
            <person name="Tsai S.M."/>
            <person name="Simpson A.J."/>
            <person name="Ferro J.A."/>
            <person name="Camargo L.E."/>
            <person name="Kitajima J.P."/>
            <person name="Setubal J.C."/>
            <person name="Van Sluys M.A."/>
        </authorList>
    </citation>
    <scope>NUCLEOTIDE SEQUENCE [LARGE SCALE GENOMIC DNA]</scope>
    <source>
        <strain evidence="8 9">Fiocruz L1-130</strain>
    </source>
</reference>
<dbReference type="AlphaFoldDB" id="Q72QG3"/>
<dbReference type="PANTHER" id="PTHR21047:SF2">
    <property type="entry name" value="THYMIDINE DIPHOSPHO-4-KETO-RHAMNOSE 3,5-EPIMERASE"/>
    <property type="match status" value="1"/>
</dbReference>
<proteinExistence type="predicted"/>
<dbReference type="EMBL" id="AE016823">
    <property type="protein sequence ID" value="AAS70721.1"/>
    <property type="molecule type" value="Genomic_DNA"/>
</dbReference>
<dbReference type="EC" id="5.1.3.13" evidence="3"/>
<name>Q72QG3_LEPIC</name>
<dbReference type="Pfam" id="PF00908">
    <property type="entry name" value="dTDP_sugar_isom"/>
    <property type="match status" value="1"/>
</dbReference>
<comment type="catalytic activity">
    <reaction evidence="1">
        <text>dTDP-4-dehydro-6-deoxy-alpha-D-glucose = dTDP-4-dehydro-beta-L-rhamnose</text>
        <dbReference type="Rhea" id="RHEA:16969"/>
        <dbReference type="ChEBI" id="CHEBI:57649"/>
        <dbReference type="ChEBI" id="CHEBI:62830"/>
        <dbReference type="EC" id="5.1.3.13"/>
    </reaction>
</comment>
<dbReference type="GO" id="GO:0000271">
    <property type="term" value="P:polysaccharide biosynthetic process"/>
    <property type="evidence" value="ECO:0007669"/>
    <property type="project" value="TreeGrafter"/>
</dbReference>
<evidence type="ECO:0000313" key="9">
    <source>
        <dbReference type="Proteomes" id="UP000007037"/>
    </source>
</evidence>